<protein>
    <submittedName>
        <fullName evidence="2">von Willebrand factor A domain-containing protein 8</fullName>
    </submittedName>
</protein>
<proteinExistence type="predicted"/>
<feature type="domain" description="ATPase dynein-related AAA" evidence="1">
    <location>
        <begin position="9"/>
        <end position="65"/>
    </location>
</feature>
<name>A0A5N4D9R4_CAMDR</name>
<dbReference type="Gene3D" id="3.40.50.300">
    <property type="entry name" value="P-loop containing nucleotide triphosphate hydrolases"/>
    <property type="match status" value="1"/>
</dbReference>
<dbReference type="Proteomes" id="UP000299084">
    <property type="component" value="Unassembled WGS sequence"/>
</dbReference>
<comment type="caution">
    <text evidence="2">The sequence shown here is derived from an EMBL/GenBank/DDBJ whole genome shotgun (WGS) entry which is preliminary data.</text>
</comment>
<evidence type="ECO:0000259" key="1">
    <source>
        <dbReference type="Pfam" id="PF07728"/>
    </source>
</evidence>
<dbReference type="EMBL" id="JWIN03000014">
    <property type="protein sequence ID" value="KAB1267795.1"/>
    <property type="molecule type" value="Genomic_DNA"/>
</dbReference>
<keyword evidence="3" id="KW-1185">Reference proteome</keyword>
<dbReference type="PANTHER" id="PTHR21610:SF9">
    <property type="entry name" value="VON WILLEBRAND FACTOR A DOMAIN-CONTAINING PROTEIN 8"/>
    <property type="match status" value="1"/>
</dbReference>
<dbReference type="GO" id="GO:0016887">
    <property type="term" value="F:ATP hydrolysis activity"/>
    <property type="evidence" value="ECO:0007669"/>
    <property type="project" value="InterPro"/>
</dbReference>
<organism evidence="2 3">
    <name type="scientific">Camelus dromedarius</name>
    <name type="common">Dromedary</name>
    <name type="synonym">Arabian camel</name>
    <dbReference type="NCBI Taxonomy" id="9838"/>
    <lineage>
        <taxon>Eukaryota</taxon>
        <taxon>Metazoa</taxon>
        <taxon>Chordata</taxon>
        <taxon>Craniata</taxon>
        <taxon>Vertebrata</taxon>
        <taxon>Euteleostomi</taxon>
        <taxon>Mammalia</taxon>
        <taxon>Eutheria</taxon>
        <taxon>Laurasiatheria</taxon>
        <taxon>Artiodactyla</taxon>
        <taxon>Tylopoda</taxon>
        <taxon>Camelidae</taxon>
        <taxon>Camelus</taxon>
    </lineage>
</organism>
<dbReference type="InterPro" id="IPR039891">
    <property type="entry name" value="VWA8"/>
</dbReference>
<reference evidence="2 3" key="1">
    <citation type="journal article" date="2019" name="Mol. Ecol. Resour.">
        <title>Improving Illumina assemblies with Hi-C and long reads: an example with the North African dromedary.</title>
        <authorList>
            <person name="Elbers J.P."/>
            <person name="Rogers M.F."/>
            <person name="Perelman P.L."/>
            <person name="Proskuryakova A.A."/>
            <person name="Serdyukova N.A."/>
            <person name="Johnson W.E."/>
            <person name="Horin P."/>
            <person name="Corander J."/>
            <person name="Murphy D."/>
            <person name="Burger P.A."/>
        </authorList>
    </citation>
    <scope>NUCLEOTIDE SEQUENCE [LARGE SCALE GENOMIC DNA]</scope>
    <source>
        <strain evidence="2">Drom800</strain>
        <tissue evidence="2">Blood</tissue>
    </source>
</reference>
<dbReference type="InterPro" id="IPR027417">
    <property type="entry name" value="P-loop_NTPase"/>
</dbReference>
<dbReference type="PANTHER" id="PTHR21610">
    <property type="entry name" value="VON WILLEBRAND FACTOR A DOMAIN-CONTAINING PROTEIN 8"/>
    <property type="match status" value="1"/>
</dbReference>
<dbReference type="Pfam" id="PF07728">
    <property type="entry name" value="AAA_5"/>
    <property type="match status" value="2"/>
</dbReference>
<sequence>MQKDLLGQDVFLIGPPGPLRRSIAMQYLELTKREVEYIALTRDTTETDLKQRREICAGTAFYIDQARSYHPRTRDCLLPDYKKFDDDGDDEDNFDNDDGDNDYKDDSIHNTKSLLCAVRAATEGRILVLEGLEKAERNVLPVLNNLLENREMQLEDGRFLMSAERYDKLLQDHSKTELDAWKIVRVSENFRDQLKLLYSVGTHVSAEKVSQLLSFATTLCSQESSTLGLPDFPLDSLPAAVQVLDSFPMMSMKHAIQWLYPYTILLGHEGKMAVEGVLKVSICFTFFL</sequence>
<dbReference type="InterPro" id="IPR011704">
    <property type="entry name" value="ATPase_dyneun-rel_AAA"/>
</dbReference>
<dbReference type="GO" id="GO:0005737">
    <property type="term" value="C:cytoplasm"/>
    <property type="evidence" value="ECO:0007669"/>
    <property type="project" value="TreeGrafter"/>
</dbReference>
<dbReference type="GO" id="GO:0005524">
    <property type="term" value="F:ATP binding"/>
    <property type="evidence" value="ECO:0007669"/>
    <property type="project" value="InterPro"/>
</dbReference>
<feature type="domain" description="ATPase dynein-related AAA" evidence="1">
    <location>
        <begin position="116"/>
        <end position="183"/>
    </location>
</feature>
<gene>
    <name evidence="2" type="ORF">Cadr_000012706</name>
</gene>
<evidence type="ECO:0000313" key="2">
    <source>
        <dbReference type="EMBL" id="KAB1267795.1"/>
    </source>
</evidence>
<evidence type="ECO:0000313" key="3">
    <source>
        <dbReference type="Proteomes" id="UP000299084"/>
    </source>
</evidence>
<accession>A0A5N4D9R4</accession>
<dbReference type="AlphaFoldDB" id="A0A5N4D9R4"/>